<dbReference type="PRINTS" id="PR00160">
    <property type="entry name" value="GLUTAREDOXIN"/>
</dbReference>
<keyword evidence="5 6" id="KW-0676">Redox-active center</keyword>
<dbReference type="InterPro" id="IPR002109">
    <property type="entry name" value="Glutaredoxin"/>
</dbReference>
<keyword evidence="3 6" id="KW-0249">Electron transport</keyword>
<comment type="similarity">
    <text evidence="1 6">Belongs to the glutaredoxin family.</text>
</comment>
<keyword evidence="9" id="KW-1185">Reference proteome</keyword>
<organism evidence="8 9">
    <name type="scientific">Vulgatibacter incomptus</name>
    <dbReference type="NCBI Taxonomy" id="1391653"/>
    <lineage>
        <taxon>Bacteria</taxon>
        <taxon>Pseudomonadati</taxon>
        <taxon>Myxococcota</taxon>
        <taxon>Myxococcia</taxon>
        <taxon>Myxococcales</taxon>
        <taxon>Cystobacterineae</taxon>
        <taxon>Vulgatibacteraceae</taxon>
        <taxon>Vulgatibacter</taxon>
    </lineage>
</organism>
<dbReference type="PROSITE" id="PS51354">
    <property type="entry name" value="GLUTAREDOXIN_2"/>
    <property type="match status" value="1"/>
</dbReference>
<dbReference type="Pfam" id="PF00462">
    <property type="entry name" value="Glutaredoxin"/>
    <property type="match status" value="1"/>
</dbReference>
<evidence type="ECO:0000256" key="2">
    <source>
        <dbReference type="ARBA" id="ARBA00022448"/>
    </source>
</evidence>
<dbReference type="NCBIfam" id="TIGR02181">
    <property type="entry name" value="GRX_bact"/>
    <property type="match status" value="1"/>
</dbReference>
<keyword evidence="4" id="KW-1015">Disulfide bond</keyword>
<comment type="function">
    <text evidence="6">Has a glutathione-disulfide oxidoreductase activity in the presence of NADPH and glutathione reductase. Reduces low molecular weight disulfides and proteins.</text>
</comment>
<name>A0A0K1PE32_9BACT</name>
<dbReference type="InterPro" id="IPR036249">
    <property type="entry name" value="Thioredoxin-like_sf"/>
</dbReference>
<dbReference type="Proteomes" id="UP000055590">
    <property type="component" value="Chromosome"/>
</dbReference>
<keyword evidence="2 6" id="KW-0813">Transport</keyword>
<dbReference type="InterPro" id="IPR014025">
    <property type="entry name" value="Glutaredoxin_subgr"/>
</dbReference>
<evidence type="ECO:0000256" key="4">
    <source>
        <dbReference type="ARBA" id="ARBA00023157"/>
    </source>
</evidence>
<evidence type="ECO:0000256" key="6">
    <source>
        <dbReference type="RuleBase" id="RU364065"/>
    </source>
</evidence>
<accession>A0A0K1PE32</accession>
<reference evidence="8 9" key="1">
    <citation type="submission" date="2015-08" db="EMBL/GenBank/DDBJ databases">
        <authorList>
            <person name="Babu N.S."/>
            <person name="Beckwith C.J."/>
            <person name="Beseler K.G."/>
            <person name="Brison A."/>
            <person name="Carone J.V."/>
            <person name="Caskin T.P."/>
            <person name="Diamond M."/>
            <person name="Durham M.E."/>
            <person name="Foxe J.M."/>
            <person name="Go M."/>
            <person name="Henderson B.A."/>
            <person name="Jones I.B."/>
            <person name="McGettigan J.A."/>
            <person name="Micheletti S.J."/>
            <person name="Nasrallah M.E."/>
            <person name="Ortiz D."/>
            <person name="Piller C.R."/>
            <person name="Privatt S.R."/>
            <person name="Schneider S.L."/>
            <person name="Sharp S."/>
            <person name="Smith T.C."/>
            <person name="Stanton J.D."/>
            <person name="Ullery H.E."/>
            <person name="Wilson R.J."/>
            <person name="Serrano M.G."/>
            <person name="Buck G."/>
            <person name="Lee V."/>
            <person name="Wang Y."/>
            <person name="Carvalho R."/>
            <person name="Voegtly L."/>
            <person name="Shi R."/>
            <person name="Duckworth R."/>
            <person name="Johnson A."/>
            <person name="Loviza R."/>
            <person name="Walstead R."/>
            <person name="Shah Z."/>
            <person name="Kiflezghi M."/>
            <person name="Wade K."/>
            <person name="Ball S.L."/>
            <person name="Bradley K.W."/>
            <person name="Asai D.J."/>
            <person name="Bowman C.A."/>
            <person name="Russell D.A."/>
            <person name="Pope W.H."/>
            <person name="Jacobs-Sera D."/>
            <person name="Hendrix R.W."/>
            <person name="Hatfull G.F."/>
        </authorList>
    </citation>
    <scope>NUCLEOTIDE SEQUENCE [LARGE SCALE GENOMIC DNA]</scope>
    <source>
        <strain evidence="8 9">DSM 27710</strain>
    </source>
</reference>
<dbReference type="STRING" id="1391653.AKJ08_1771"/>
<dbReference type="SUPFAM" id="SSF52833">
    <property type="entry name" value="Thioredoxin-like"/>
    <property type="match status" value="1"/>
</dbReference>
<protein>
    <recommendedName>
        <fullName evidence="6">Glutaredoxin</fullName>
    </recommendedName>
</protein>
<dbReference type="InterPro" id="IPR011900">
    <property type="entry name" value="GRX_bact"/>
</dbReference>
<dbReference type="GO" id="GO:0045454">
    <property type="term" value="P:cell redox homeostasis"/>
    <property type="evidence" value="ECO:0007669"/>
    <property type="project" value="InterPro"/>
</dbReference>
<dbReference type="Gene3D" id="3.40.30.10">
    <property type="entry name" value="Glutaredoxin"/>
    <property type="match status" value="1"/>
</dbReference>
<evidence type="ECO:0000313" key="8">
    <source>
        <dbReference type="EMBL" id="AKU91384.1"/>
    </source>
</evidence>
<proteinExistence type="inferred from homology"/>
<dbReference type="EMBL" id="CP012332">
    <property type="protein sequence ID" value="AKU91384.1"/>
    <property type="molecule type" value="Genomic_DNA"/>
</dbReference>
<evidence type="ECO:0000256" key="5">
    <source>
        <dbReference type="ARBA" id="ARBA00023284"/>
    </source>
</evidence>
<dbReference type="GO" id="GO:0015038">
    <property type="term" value="F:glutathione disulfide oxidoreductase activity"/>
    <property type="evidence" value="ECO:0007669"/>
    <property type="project" value="UniProtKB-UniRule"/>
</dbReference>
<dbReference type="KEGG" id="vin:AKJ08_1771"/>
<evidence type="ECO:0000256" key="1">
    <source>
        <dbReference type="ARBA" id="ARBA00007787"/>
    </source>
</evidence>
<dbReference type="CDD" id="cd03418">
    <property type="entry name" value="GRX_GRXb_1_3_like"/>
    <property type="match status" value="1"/>
</dbReference>
<evidence type="ECO:0000313" key="9">
    <source>
        <dbReference type="Proteomes" id="UP000055590"/>
    </source>
</evidence>
<dbReference type="RefSeq" id="WP_050725701.1">
    <property type="nucleotide sequence ID" value="NZ_CP012332.1"/>
</dbReference>
<keyword evidence="6" id="KW-0963">Cytoplasm</keyword>
<gene>
    <name evidence="8" type="ORF">AKJ08_1771</name>
</gene>
<dbReference type="GO" id="GO:0015035">
    <property type="term" value="F:protein-disulfide reductase activity"/>
    <property type="evidence" value="ECO:0007669"/>
    <property type="project" value="TreeGrafter"/>
</dbReference>
<evidence type="ECO:0000259" key="7">
    <source>
        <dbReference type="Pfam" id="PF00462"/>
    </source>
</evidence>
<sequence>MKPVKIYTTDYCSYCVQAKKLLTRKNVPFEEIDVTGDDAGRAELIRMSGGLRTVPQIFIGDFHVGGYDRLSELDRSGKLDELLA</sequence>
<dbReference type="PANTHER" id="PTHR46679">
    <property type="match status" value="1"/>
</dbReference>
<dbReference type="PANTHER" id="PTHR46679:SF1">
    <property type="entry name" value="GLUTAREDOXIN-2, MITOCHONDRIAL"/>
    <property type="match status" value="1"/>
</dbReference>
<feature type="domain" description="Glutaredoxin" evidence="7">
    <location>
        <begin position="4"/>
        <end position="64"/>
    </location>
</feature>
<dbReference type="AlphaFoldDB" id="A0A0K1PE32"/>
<dbReference type="OrthoDB" id="9814618at2"/>
<evidence type="ECO:0000256" key="3">
    <source>
        <dbReference type="ARBA" id="ARBA00022982"/>
    </source>
</evidence>